<accession>A0A9X0CXQ2</accession>
<protein>
    <submittedName>
        <fullName evidence="1">Uncharacterized protein</fullName>
    </submittedName>
</protein>
<dbReference type="AlphaFoldDB" id="A0A9X0CXQ2"/>
<keyword evidence="2" id="KW-1185">Reference proteome</keyword>
<name>A0A9X0CXQ2_9CNID</name>
<sequence>MAAIQEVNQQSEQKGEIISPLHQNVDISATNQTLQEITVSQQTNLEDPQRQLTETREALVNQKAINNALAITVIKQDRLANEQLTKVRQYECEVKKYKKDQAIVYQSDQEV</sequence>
<gene>
    <name evidence="1" type="ORF">OS493_016658</name>
</gene>
<dbReference type="EMBL" id="MU826358">
    <property type="protein sequence ID" value="KAJ7379421.1"/>
    <property type="molecule type" value="Genomic_DNA"/>
</dbReference>
<reference evidence="1" key="1">
    <citation type="submission" date="2023-01" db="EMBL/GenBank/DDBJ databases">
        <title>Genome assembly of the deep-sea coral Lophelia pertusa.</title>
        <authorList>
            <person name="Herrera S."/>
            <person name="Cordes E."/>
        </authorList>
    </citation>
    <scope>NUCLEOTIDE SEQUENCE</scope>
    <source>
        <strain evidence="1">USNM1676648</strain>
        <tissue evidence="1">Polyp</tissue>
    </source>
</reference>
<evidence type="ECO:0000313" key="1">
    <source>
        <dbReference type="EMBL" id="KAJ7379421.1"/>
    </source>
</evidence>
<evidence type="ECO:0000313" key="2">
    <source>
        <dbReference type="Proteomes" id="UP001163046"/>
    </source>
</evidence>
<dbReference type="Proteomes" id="UP001163046">
    <property type="component" value="Unassembled WGS sequence"/>
</dbReference>
<comment type="caution">
    <text evidence="1">The sequence shown here is derived from an EMBL/GenBank/DDBJ whole genome shotgun (WGS) entry which is preliminary data.</text>
</comment>
<organism evidence="1 2">
    <name type="scientific">Desmophyllum pertusum</name>
    <dbReference type="NCBI Taxonomy" id="174260"/>
    <lineage>
        <taxon>Eukaryota</taxon>
        <taxon>Metazoa</taxon>
        <taxon>Cnidaria</taxon>
        <taxon>Anthozoa</taxon>
        <taxon>Hexacorallia</taxon>
        <taxon>Scleractinia</taxon>
        <taxon>Caryophylliina</taxon>
        <taxon>Caryophylliidae</taxon>
        <taxon>Desmophyllum</taxon>
    </lineage>
</organism>
<proteinExistence type="predicted"/>